<dbReference type="VEuPathDB" id="VectorBase:RSAN_050482"/>
<evidence type="ECO:0000256" key="11">
    <source>
        <dbReference type="RuleBase" id="RU363063"/>
    </source>
</evidence>
<dbReference type="EMBL" id="JABSTV010001251">
    <property type="protein sequence ID" value="KAH7951637.1"/>
    <property type="molecule type" value="Genomic_DNA"/>
</dbReference>
<keyword evidence="5" id="KW-0812">Transmembrane</keyword>
<comment type="similarity">
    <text evidence="2 11">Belongs to the glycosyltransferase 31 family.</text>
</comment>
<dbReference type="Pfam" id="PF01762">
    <property type="entry name" value="Galactosyl_T"/>
    <property type="match status" value="1"/>
</dbReference>
<dbReference type="FunFam" id="3.90.550.50:FF:000001">
    <property type="entry name" value="Hexosyltransferase"/>
    <property type="match status" value="1"/>
</dbReference>
<evidence type="ECO:0000256" key="8">
    <source>
        <dbReference type="ARBA" id="ARBA00023034"/>
    </source>
</evidence>
<comment type="caution">
    <text evidence="13">The sequence shown here is derived from an EMBL/GenBank/DDBJ whole genome shotgun (WGS) entry which is preliminary data.</text>
</comment>
<keyword evidence="6" id="KW-0735">Signal-anchor</keyword>
<dbReference type="OrthoDB" id="5512589at2759"/>
<keyword evidence="9" id="KW-0472">Membrane</keyword>
<dbReference type="GO" id="GO:0016758">
    <property type="term" value="F:hexosyltransferase activity"/>
    <property type="evidence" value="ECO:0007669"/>
    <property type="project" value="InterPro"/>
</dbReference>
<keyword evidence="14" id="KW-1185">Reference proteome</keyword>
<keyword evidence="7" id="KW-1133">Transmembrane helix</keyword>
<evidence type="ECO:0000313" key="13">
    <source>
        <dbReference type="EMBL" id="KAH7951637.1"/>
    </source>
</evidence>
<reference evidence="13" key="2">
    <citation type="submission" date="2021-09" db="EMBL/GenBank/DDBJ databases">
        <authorList>
            <person name="Jia N."/>
            <person name="Wang J."/>
            <person name="Shi W."/>
            <person name="Du L."/>
            <person name="Sun Y."/>
            <person name="Zhan W."/>
            <person name="Jiang J."/>
            <person name="Wang Q."/>
            <person name="Zhang B."/>
            <person name="Ji P."/>
            <person name="Sakyi L.B."/>
            <person name="Cui X."/>
            <person name="Yuan T."/>
            <person name="Jiang B."/>
            <person name="Yang W."/>
            <person name="Lam T.T.-Y."/>
            <person name="Chang Q."/>
            <person name="Ding S."/>
            <person name="Wang X."/>
            <person name="Zhu J."/>
            <person name="Ruan X."/>
            <person name="Zhao L."/>
            <person name="Wei J."/>
            <person name="Que T."/>
            <person name="Du C."/>
            <person name="Cheng J."/>
            <person name="Dai P."/>
            <person name="Han X."/>
            <person name="Huang E."/>
            <person name="Gao Y."/>
            <person name="Liu J."/>
            <person name="Shao H."/>
            <person name="Ye R."/>
            <person name="Li L."/>
            <person name="Wei W."/>
            <person name="Wang X."/>
            <person name="Wang C."/>
            <person name="Huo Q."/>
            <person name="Li W."/>
            <person name="Guo W."/>
            <person name="Chen H."/>
            <person name="Chen S."/>
            <person name="Zhou L."/>
            <person name="Zhou L."/>
            <person name="Ni X."/>
            <person name="Tian J."/>
            <person name="Zhou Y."/>
            <person name="Sheng Y."/>
            <person name="Liu T."/>
            <person name="Pan Y."/>
            <person name="Xia L."/>
            <person name="Li J."/>
            <person name="Zhao F."/>
            <person name="Cao W."/>
        </authorList>
    </citation>
    <scope>NUCLEOTIDE SEQUENCE</scope>
    <source>
        <strain evidence="13">Rsan-2018</strain>
        <tissue evidence="13">Larvae</tissue>
    </source>
</reference>
<dbReference type="EC" id="2.4.1.-" evidence="11"/>
<evidence type="ECO:0000313" key="14">
    <source>
        <dbReference type="Proteomes" id="UP000821837"/>
    </source>
</evidence>
<dbReference type="OMA" id="CSHIKFL"/>
<dbReference type="Gene3D" id="3.90.550.50">
    <property type="match status" value="1"/>
</dbReference>
<keyword evidence="3 11" id="KW-0328">Glycosyltransferase</keyword>
<evidence type="ECO:0000256" key="9">
    <source>
        <dbReference type="ARBA" id="ARBA00023136"/>
    </source>
</evidence>
<evidence type="ECO:0000256" key="10">
    <source>
        <dbReference type="ARBA" id="ARBA00023180"/>
    </source>
</evidence>
<keyword evidence="4" id="KW-0808">Transferase</keyword>
<organism evidence="13 14">
    <name type="scientific">Rhipicephalus sanguineus</name>
    <name type="common">Brown dog tick</name>
    <name type="synonym">Ixodes sanguineus</name>
    <dbReference type="NCBI Taxonomy" id="34632"/>
    <lineage>
        <taxon>Eukaryota</taxon>
        <taxon>Metazoa</taxon>
        <taxon>Ecdysozoa</taxon>
        <taxon>Arthropoda</taxon>
        <taxon>Chelicerata</taxon>
        <taxon>Arachnida</taxon>
        <taxon>Acari</taxon>
        <taxon>Parasitiformes</taxon>
        <taxon>Ixodida</taxon>
        <taxon>Ixodoidea</taxon>
        <taxon>Ixodidae</taxon>
        <taxon>Rhipicephalinae</taxon>
        <taxon>Rhipicephalus</taxon>
        <taxon>Rhipicephalus</taxon>
    </lineage>
</organism>
<dbReference type="GO" id="GO:0000139">
    <property type="term" value="C:Golgi membrane"/>
    <property type="evidence" value="ECO:0007669"/>
    <property type="project" value="UniProtKB-SubCell"/>
</dbReference>
<evidence type="ECO:0000256" key="6">
    <source>
        <dbReference type="ARBA" id="ARBA00022968"/>
    </source>
</evidence>
<gene>
    <name evidence="13" type="ORF">HPB52_010945</name>
</gene>
<dbReference type="InterPro" id="IPR002659">
    <property type="entry name" value="Glyco_trans_31"/>
</dbReference>
<keyword evidence="10" id="KW-0325">Glycoprotein</keyword>
<keyword evidence="8 11" id="KW-0333">Golgi apparatus</keyword>
<name>A0A9D4SW75_RHISA</name>
<accession>A0A9D4SW75</accession>
<sequence length="304" mass="34572">MAGAVILMTTVYVFQSATPLTGVGTSDTPLLWFPDTGVKTAILYAERLYNKPNKYLINQLNVCLSGTPVDYVFFVLSAAHHTEQRTIIRRTWVEEALRCSRNRVLFIFGKPSTAELQSALEFESRQYGDIVQGDFWDTYRNLSLKVVMMLRWALDHCPQARFLVKMDDDSFPNLSNIYRVMYGQTEDSIYGEIRRGSVVNRNRNSKWYVSYEEYPRDVAPDFITGGMYVIGGRAVDLLYRATGHVKPFVMEDMFLTGMCAERAGVARTHLFGAFDPKVSSLCDYKAATYVHHVTPALVNDLFTP</sequence>
<dbReference type="Proteomes" id="UP000821837">
    <property type="component" value="Chromosome 5"/>
</dbReference>
<keyword evidence="12" id="KW-0732">Signal</keyword>
<evidence type="ECO:0000256" key="4">
    <source>
        <dbReference type="ARBA" id="ARBA00022679"/>
    </source>
</evidence>
<feature type="signal peptide" evidence="12">
    <location>
        <begin position="1"/>
        <end position="16"/>
    </location>
</feature>
<evidence type="ECO:0000256" key="5">
    <source>
        <dbReference type="ARBA" id="ARBA00022692"/>
    </source>
</evidence>
<evidence type="ECO:0000256" key="7">
    <source>
        <dbReference type="ARBA" id="ARBA00022989"/>
    </source>
</evidence>
<evidence type="ECO:0000256" key="2">
    <source>
        <dbReference type="ARBA" id="ARBA00008661"/>
    </source>
</evidence>
<dbReference type="AlphaFoldDB" id="A0A9D4SW75"/>
<dbReference type="PANTHER" id="PTHR11214">
    <property type="entry name" value="BETA-1,3-N-ACETYLGLUCOSAMINYLTRANSFERASE"/>
    <property type="match status" value="1"/>
</dbReference>
<feature type="chain" id="PRO_5038933943" description="Hexosyltransferase" evidence="12">
    <location>
        <begin position="17"/>
        <end position="304"/>
    </location>
</feature>
<evidence type="ECO:0000256" key="3">
    <source>
        <dbReference type="ARBA" id="ARBA00022676"/>
    </source>
</evidence>
<proteinExistence type="inferred from homology"/>
<protein>
    <recommendedName>
        <fullName evidence="11">Hexosyltransferase</fullName>
        <ecNumber evidence="11">2.4.1.-</ecNumber>
    </recommendedName>
</protein>
<dbReference type="PANTHER" id="PTHR11214:SF334">
    <property type="entry name" value="HEXOSYLTRANSFERASE"/>
    <property type="match status" value="1"/>
</dbReference>
<dbReference type="GO" id="GO:0006493">
    <property type="term" value="P:protein O-linked glycosylation"/>
    <property type="evidence" value="ECO:0007669"/>
    <property type="project" value="TreeGrafter"/>
</dbReference>
<comment type="subcellular location">
    <subcellularLocation>
        <location evidence="1 11">Golgi apparatus membrane</location>
        <topology evidence="1 11">Single-pass type II membrane protein</topology>
    </subcellularLocation>
</comment>
<reference evidence="13" key="1">
    <citation type="journal article" date="2020" name="Cell">
        <title>Large-Scale Comparative Analyses of Tick Genomes Elucidate Their Genetic Diversity and Vector Capacities.</title>
        <authorList>
            <consortium name="Tick Genome and Microbiome Consortium (TIGMIC)"/>
            <person name="Jia N."/>
            <person name="Wang J."/>
            <person name="Shi W."/>
            <person name="Du L."/>
            <person name="Sun Y."/>
            <person name="Zhan W."/>
            <person name="Jiang J.F."/>
            <person name="Wang Q."/>
            <person name="Zhang B."/>
            <person name="Ji P."/>
            <person name="Bell-Sakyi L."/>
            <person name="Cui X.M."/>
            <person name="Yuan T.T."/>
            <person name="Jiang B.G."/>
            <person name="Yang W.F."/>
            <person name="Lam T.T."/>
            <person name="Chang Q.C."/>
            <person name="Ding S.J."/>
            <person name="Wang X.J."/>
            <person name="Zhu J.G."/>
            <person name="Ruan X.D."/>
            <person name="Zhao L."/>
            <person name="Wei J.T."/>
            <person name="Ye R.Z."/>
            <person name="Que T.C."/>
            <person name="Du C.H."/>
            <person name="Zhou Y.H."/>
            <person name="Cheng J.X."/>
            <person name="Dai P.F."/>
            <person name="Guo W.B."/>
            <person name="Han X.H."/>
            <person name="Huang E.J."/>
            <person name="Li L.F."/>
            <person name="Wei W."/>
            <person name="Gao Y.C."/>
            <person name="Liu J.Z."/>
            <person name="Shao H.Z."/>
            <person name="Wang X."/>
            <person name="Wang C.C."/>
            <person name="Yang T.C."/>
            <person name="Huo Q.B."/>
            <person name="Li W."/>
            <person name="Chen H.Y."/>
            <person name="Chen S.E."/>
            <person name="Zhou L.G."/>
            <person name="Ni X.B."/>
            <person name="Tian J.H."/>
            <person name="Sheng Y."/>
            <person name="Liu T."/>
            <person name="Pan Y.S."/>
            <person name="Xia L.Y."/>
            <person name="Li J."/>
            <person name="Zhao F."/>
            <person name="Cao W.C."/>
        </authorList>
    </citation>
    <scope>NUCLEOTIDE SEQUENCE</scope>
    <source>
        <strain evidence="13">Rsan-2018</strain>
    </source>
</reference>
<evidence type="ECO:0000256" key="12">
    <source>
        <dbReference type="SAM" id="SignalP"/>
    </source>
</evidence>
<evidence type="ECO:0000256" key="1">
    <source>
        <dbReference type="ARBA" id="ARBA00004323"/>
    </source>
</evidence>